<feature type="transmembrane region" description="Helical" evidence="1">
    <location>
        <begin position="20"/>
        <end position="49"/>
    </location>
</feature>
<dbReference type="PANTHER" id="PTHR35342">
    <property type="entry name" value="TRICARBOXYLIC TRANSPORT PROTEIN"/>
    <property type="match status" value="1"/>
</dbReference>
<feature type="transmembrane region" description="Helical" evidence="1">
    <location>
        <begin position="61"/>
        <end position="82"/>
    </location>
</feature>
<proteinExistence type="predicted"/>
<feature type="transmembrane region" description="Helical" evidence="1">
    <location>
        <begin position="315"/>
        <end position="336"/>
    </location>
</feature>
<feature type="transmembrane region" description="Helical" evidence="1">
    <location>
        <begin position="144"/>
        <end position="161"/>
    </location>
</feature>
<feature type="transmembrane region" description="Helical" evidence="1">
    <location>
        <begin position="463"/>
        <end position="486"/>
    </location>
</feature>
<evidence type="ECO:0000313" key="4">
    <source>
        <dbReference type="Proteomes" id="UP001501447"/>
    </source>
</evidence>
<dbReference type="RefSeq" id="WP_344565527.1">
    <property type="nucleotide sequence ID" value="NZ_BAAARJ010000007.1"/>
</dbReference>
<dbReference type="Pfam" id="PF01970">
    <property type="entry name" value="TctA"/>
    <property type="match status" value="1"/>
</dbReference>
<comment type="caution">
    <text evidence="3">The sequence shown here is derived from an EMBL/GenBank/DDBJ whole genome shotgun (WGS) entry which is preliminary data.</text>
</comment>
<feature type="domain" description="DUF112" evidence="2">
    <location>
        <begin position="20"/>
        <end position="438"/>
    </location>
</feature>
<evidence type="ECO:0000256" key="1">
    <source>
        <dbReference type="SAM" id="Phobius"/>
    </source>
</evidence>
<dbReference type="PANTHER" id="PTHR35342:SF5">
    <property type="entry name" value="TRICARBOXYLIC TRANSPORT PROTEIN"/>
    <property type="match status" value="1"/>
</dbReference>
<feature type="transmembrane region" description="Helical" evidence="1">
    <location>
        <begin position="204"/>
        <end position="224"/>
    </location>
</feature>
<name>A0ABP6CEG3_9ACTN</name>
<evidence type="ECO:0000259" key="2">
    <source>
        <dbReference type="Pfam" id="PF01970"/>
    </source>
</evidence>
<feature type="transmembrane region" description="Helical" evidence="1">
    <location>
        <begin position="258"/>
        <end position="280"/>
    </location>
</feature>
<protein>
    <submittedName>
        <fullName evidence="3">Tripartite tricarboxylate transporter permease</fullName>
    </submittedName>
</protein>
<evidence type="ECO:0000313" key="3">
    <source>
        <dbReference type="EMBL" id="GAA2611778.1"/>
    </source>
</evidence>
<dbReference type="InterPro" id="IPR002823">
    <property type="entry name" value="DUF112_TM"/>
</dbReference>
<keyword evidence="4" id="KW-1185">Reference proteome</keyword>
<keyword evidence="1" id="KW-1133">Transmembrane helix</keyword>
<feature type="transmembrane region" description="Helical" evidence="1">
    <location>
        <begin position="356"/>
        <end position="377"/>
    </location>
</feature>
<dbReference type="Proteomes" id="UP001501447">
    <property type="component" value="Unassembled WGS sequence"/>
</dbReference>
<keyword evidence="1" id="KW-0472">Membrane</keyword>
<keyword evidence="1" id="KW-0812">Transmembrane</keyword>
<feature type="transmembrane region" description="Helical" evidence="1">
    <location>
        <begin position="413"/>
        <end position="442"/>
    </location>
</feature>
<accession>A0ABP6CEG3</accession>
<feature type="transmembrane region" description="Helical" evidence="1">
    <location>
        <begin position="167"/>
        <end position="184"/>
    </location>
</feature>
<sequence length="498" mass="51584">MDSLNSLLDGFGTALTPLNLLWAATGVLLGTAIGVLPGIGPAMAVALLLPVTYGLDPTAAFIMFAGIYYGGMFGGSTTSILLNTPGESAAVIAAIEGNPMAKAGRGSQALAAAAIGHFAGGMIGTILLVVLAPTVADLAVDIGAPDYFAIMVLAFIAITSVLGSSRIRGFASLLIGLTIGLVGLDQMTGQQRLTFGSLQLSDGIDVVIVAVGLFAIGEALWVAAHLRRGASQAIPVGRPWLGRGELRRTWKPWLRGPLIGFPFGAIPAGGAEIPTFLSYITEKRLSRHKKEFGKGAIEGVAGPESAASASAAGTLVSMLTLGLPTTAVAAVMLAAFQQYGIQPGPLLFEREPELVWGLIASLFVGMVMLLLLNLPLAPVWSKLLRVPRPYLYAGILFFAAVGAYAVGGEAIDLVILLIIGLIGLMMRRFGLPVLPAIIGVILGPGAEQQLRRALQISDGNLTGLVNTPFSVVVYSVVALVLVWPLLKRAALRGRAAKG</sequence>
<feature type="transmembrane region" description="Helical" evidence="1">
    <location>
        <begin position="109"/>
        <end position="132"/>
    </location>
</feature>
<reference evidence="4" key="1">
    <citation type="journal article" date="2019" name="Int. J. Syst. Evol. Microbiol.">
        <title>The Global Catalogue of Microorganisms (GCM) 10K type strain sequencing project: providing services to taxonomists for standard genome sequencing and annotation.</title>
        <authorList>
            <consortium name="The Broad Institute Genomics Platform"/>
            <consortium name="The Broad Institute Genome Sequencing Center for Infectious Disease"/>
            <person name="Wu L."/>
            <person name="Ma J."/>
        </authorList>
    </citation>
    <scope>NUCLEOTIDE SEQUENCE [LARGE SCALE GENOMIC DNA]</scope>
    <source>
        <strain evidence="4">JCM 16373</strain>
    </source>
</reference>
<gene>
    <name evidence="3" type="ORF">GCM10009863_26870</name>
</gene>
<organism evidence="3 4">
    <name type="scientific">Streptomyces axinellae</name>
    <dbReference type="NCBI Taxonomy" id="552788"/>
    <lineage>
        <taxon>Bacteria</taxon>
        <taxon>Bacillati</taxon>
        <taxon>Actinomycetota</taxon>
        <taxon>Actinomycetes</taxon>
        <taxon>Kitasatosporales</taxon>
        <taxon>Streptomycetaceae</taxon>
        <taxon>Streptomyces</taxon>
    </lineage>
</organism>
<dbReference type="EMBL" id="BAAARJ010000007">
    <property type="protein sequence ID" value="GAA2611778.1"/>
    <property type="molecule type" value="Genomic_DNA"/>
</dbReference>
<feature type="transmembrane region" description="Helical" evidence="1">
    <location>
        <begin position="389"/>
        <end position="407"/>
    </location>
</feature>